<organism evidence="1">
    <name type="scientific">bioreactor metagenome</name>
    <dbReference type="NCBI Taxonomy" id="1076179"/>
    <lineage>
        <taxon>unclassified sequences</taxon>
        <taxon>metagenomes</taxon>
        <taxon>ecological metagenomes</taxon>
    </lineage>
</organism>
<dbReference type="AlphaFoldDB" id="A0A645IVQ7"/>
<proteinExistence type="predicted"/>
<protein>
    <submittedName>
        <fullName evidence="1">Uncharacterized protein</fullName>
    </submittedName>
</protein>
<comment type="caution">
    <text evidence="1">The sequence shown here is derived from an EMBL/GenBank/DDBJ whole genome shotgun (WGS) entry which is preliminary data.</text>
</comment>
<sequence>MVGDDLKLAAVFWMGRVLAFQFEPLADVCQRQRADDGEFFPLVRAKL</sequence>
<dbReference type="EMBL" id="VSSQ01124643">
    <property type="protein sequence ID" value="MPN55421.1"/>
    <property type="molecule type" value="Genomic_DNA"/>
</dbReference>
<gene>
    <name evidence="1" type="ORF">SDC9_203103</name>
</gene>
<accession>A0A645IVQ7</accession>
<evidence type="ECO:0000313" key="1">
    <source>
        <dbReference type="EMBL" id="MPN55421.1"/>
    </source>
</evidence>
<name>A0A645IVQ7_9ZZZZ</name>
<reference evidence="1" key="1">
    <citation type="submission" date="2019-08" db="EMBL/GenBank/DDBJ databases">
        <authorList>
            <person name="Kucharzyk K."/>
            <person name="Murdoch R.W."/>
            <person name="Higgins S."/>
            <person name="Loffler F."/>
        </authorList>
    </citation>
    <scope>NUCLEOTIDE SEQUENCE</scope>
</reference>